<feature type="domain" description="Flagellar M-ring C-terminal" evidence="16">
    <location>
        <begin position="265"/>
        <end position="448"/>
    </location>
</feature>
<dbReference type="PANTHER" id="PTHR30046:SF0">
    <property type="entry name" value="FLAGELLAR M-RING PROTEIN"/>
    <property type="match status" value="1"/>
</dbReference>
<keyword evidence="17" id="KW-0969">Cilium</keyword>
<keyword evidence="17" id="KW-0282">Flagellum</keyword>
<evidence type="ECO:0000256" key="10">
    <source>
        <dbReference type="ARBA" id="ARBA00023143"/>
    </source>
</evidence>
<keyword evidence="18" id="KW-1185">Reference proteome</keyword>
<dbReference type="OrthoDB" id="8554211at2"/>
<organism evidence="17 18">
    <name type="scientific">Candidatus Macondimonas diazotrophica</name>
    <dbReference type="NCBI Taxonomy" id="2305248"/>
    <lineage>
        <taxon>Bacteria</taxon>
        <taxon>Pseudomonadati</taxon>
        <taxon>Pseudomonadota</taxon>
        <taxon>Gammaproteobacteria</taxon>
        <taxon>Chromatiales</taxon>
        <taxon>Ectothiorhodospiraceae</taxon>
        <taxon>Candidatus Macondimonas</taxon>
    </lineage>
</organism>
<keyword evidence="6" id="KW-1003">Cell membrane</keyword>
<dbReference type="NCBIfam" id="TIGR00206">
    <property type="entry name" value="fliF"/>
    <property type="match status" value="1"/>
</dbReference>
<dbReference type="Gene3D" id="3.30.300.30">
    <property type="match status" value="1"/>
</dbReference>
<feature type="transmembrane region" description="Helical" evidence="14">
    <location>
        <begin position="33"/>
        <end position="54"/>
    </location>
</feature>
<comment type="function">
    <text evidence="1 12">The M ring may be actively involved in energy transduction.</text>
</comment>
<dbReference type="Proteomes" id="UP000297890">
    <property type="component" value="Unassembled WGS sequence"/>
</dbReference>
<dbReference type="GO" id="GO:0071973">
    <property type="term" value="P:bacterial-type flagellum-dependent cell motility"/>
    <property type="evidence" value="ECO:0007669"/>
    <property type="project" value="InterPro"/>
</dbReference>
<feature type="domain" description="Flagellar M-ring N-terminal" evidence="15">
    <location>
        <begin position="55"/>
        <end position="230"/>
    </location>
</feature>
<dbReference type="GO" id="GO:0005886">
    <property type="term" value="C:plasma membrane"/>
    <property type="evidence" value="ECO:0007669"/>
    <property type="project" value="UniProtKB-SubCell"/>
</dbReference>
<dbReference type="InterPro" id="IPR045851">
    <property type="entry name" value="AMP-bd_C_sf"/>
</dbReference>
<keyword evidence="10 12" id="KW-0975">Bacterial flagellum</keyword>
<protein>
    <recommendedName>
        <fullName evidence="5 12">Flagellar M-ring protein</fullName>
    </recommendedName>
</protein>
<feature type="compositionally biased region" description="Basic and acidic residues" evidence="13">
    <location>
        <begin position="347"/>
        <end position="358"/>
    </location>
</feature>
<keyword evidence="8 14" id="KW-1133">Transmembrane helix</keyword>
<evidence type="ECO:0000256" key="13">
    <source>
        <dbReference type="SAM" id="MobiDB-lite"/>
    </source>
</evidence>
<accession>A0A4Z0FA21</accession>
<dbReference type="InterPro" id="IPR013556">
    <property type="entry name" value="Flag_M-ring_C"/>
</dbReference>
<reference evidence="17 18" key="1">
    <citation type="journal article" date="2019" name="ISME J.">
        <title>Candidatus Macondimonas diazotrophica, a novel gammaproteobacterial genus dominating crude-oil-contaminated coastal sediments.</title>
        <authorList>
            <person name="Karthikeyan S."/>
            <person name="Konstantinidis K."/>
        </authorList>
    </citation>
    <scope>NUCLEOTIDE SEQUENCE [LARGE SCALE GENOMIC DNA]</scope>
    <source>
        <strain evidence="17 18">KTK01</strain>
    </source>
</reference>
<proteinExistence type="inferred from homology"/>
<dbReference type="PRINTS" id="PR01009">
    <property type="entry name" value="FLGMRINGFLIF"/>
</dbReference>
<evidence type="ECO:0000313" key="18">
    <source>
        <dbReference type="Proteomes" id="UP000297890"/>
    </source>
</evidence>
<evidence type="ECO:0000256" key="11">
    <source>
        <dbReference type="ARBA" id="ARBA00025936"/>
    </source>
</evidence>
<keyword evidence="9 14" id="KW-0472">Membrane</keyword>
<dbReference type="InterPro" id="IPR000067">
    <property type="entry name" value="FlgMring_FliF"/>
</dbReference>
<evidence type="ECO:0000256" key="6">
    <source>
        <dbReference type="ARBA" id="ARBA00022475"/>
    </source>
</evidence>
<comment type="subcellular location">
    <subcellularLocation>
        <location evidence="2 12">Bacterial flagellum basal body</location>
    </subcellularLocation>
    <subcellularLocation>
        <location evidence="3">Cell membrane</location>
        <topology evidence="3">Multi-pass membrane protein</topology>
    </subcellularLocation>
</comment>
<keyword evidence="7 14" id="KW-0812">Transmembrane</keyword>
<evidence type="ECO:0000259" key="16">
    <source>
        <dbReference type="Pfam" id="PF08345"/>
    </source>
</evidence>
<dbReference type="EMBL" id="SRIO01000004">
    <property type="protein sequence ID" value="TFZ83286.1"/>
    <property type="molecule type" value="Genomic_DNA"/>
</dbReference>
<evidence type="ECO:0000256" key="9">
    <source>
        <dbReference type="ARBA" id="ARBA00023136"/>
    </source>
</evidence>
<dbReference type="InterPro" id="IPR006182">
    <property type="entry name" value="FliF_N_dom"/>
</dbReference>
<evidence type="ECO:0000313" key="17">
    <source>
        <dbReference type="EMBL" id="TFZ83286.1"/>
    </source>
</evidence>
<evidence type="ECO:0000256" key="12">
    <source>
        <dbReference type="PIRNR" id="PIRNR004862"/>
    </source>
</evidence>
<evidence type="ECO:0000259" key="15">
    <source>
        <dbReference type="Pfam" id="PF01514"/>
    </source>
</evidence>
<evidence type="ECO:0000256" key="1">
    <source>
        <dbReference type="ARBA" id="ARBA00003820"/>
    </source>
</evidence>
<evidence type="ECO:0000256" key="8">
    <source>
        <dbReference type="ARBA" id="ARBA00022989"/>
    </source>
</evidence>
<comment type="similarity">
    <text evidence="4 12">Belongs to the FliF family.</text>
</comment>
<evidence type="ECO:0000256" key="14">
    <source>
        <dbReference type="SAM" id="Phobius"/>
    </source>
</evidence>
<dbReference type="Pfam" id="PF01514">
    <property type="entry name" value="YscJ_FliF"/>
    <property type="match status" value="1"/>
</dbReference>
<comment type="subunit">
    <text evidence="11">The basal body constitutes a major portion of the flagellar organelle and consists of four rings (L,P,S, and M) mounted on a central rod. The M ring is integral to the inner membrane of the cell and may be connected to the flagellar rod via the S ring. The S (supramembrane ring) lies just distal to the M ring. The L and P rings lie in the outer membrane and the periplasmic space, respectively.</text>
</comment>
<keyword evidence="17" id="KW-0966">Cell projection</keyword>
<evidence type="ECO:0000256" key="7">
    <source>
        <dbReference type="ARBA" id="ARBA00022692"/>
    </source>
</evidence>
<dbReference type="PANTHER" id="PTHR30046">
    <property type="entry name" value="FLAGELLAR M-RING PROTEIN"/>
    <property type="match status" value="1"/>
</dbReference>
<evidence type="ECO:0000256" key="3">
    <source>
        <dbReference type="ARBA" id="ARBA00004651"/>
    </source>
</evidence>
<feature type="region of interest" description="Disordered" evidence="13">
    <location>
        <begin position="295"/>
        <end position="372"/>
    </location>
</feature>
<dbReference type="AlphaFoldDB" id="A0A4Z0FA21"/>
<sequence length="577" mass="62124">MDIAEKKSPDRLADWTSWRERLAALPSMPGAQVLGPAAALALLAAVLIAAALWMQQPAYRVLYNGLSDKESGQIVEVLQAQKIPFRINDTSGAIEVPGNQVHAARLKLATQGLPQGAGVGLEMLTQPQGLGVSQFMENARYQHALEVELARSIASLQPVQEARVHLALPKASAFVRDQKKPSASVIVQLYPGRSLEAGQVAAMVHLVAASIPGMDSGQVMVVDQRGNLLTREQDDAKGPLGLSDDQFAYARRLEREYVYRIESLLMPIVGPGRVHAQVSADVDFTVVEQTQERFDPASQVLRSEQMSEERRTPGALPGGIPGALSNQPPGPVALAQRTASVAGPEAGRSDGAESERDPASAPQDVSLQSTRNYEIDKTVSRISQPVGTVRRLSIAVLVDDWESTGENGAVNKTPLSETEIAQLTALVKESVGFSAVRGDSINVVNQSFRGIGLDDGGADVPWWQQPGFMELVSKGFGMLIIVLVLLMIVRPLLRRLRNSTPQRVQLMAPPALTENTGRADLTEDRLSLSNLPSARTGEASANALPPYENRLEAARLLAARNPRQTAEVVRAWMGGDD</sequence>
<evidence type="ECO:0000256" key="5">
    <source>
        <dbReference type="ARBA" id="ARBA00017949"/>
    </source>
</evidence>
<gene>
    <name evidence="17" type="primary">fliF</name>
    <name evidence="17" type="ORF">E4680_04340</name>
</gene>
<evidence type="ECO:0000256" key="4">
    <source>
        <dbReference type="ARBA" id="ARBA00007971"/>
    </source>
</evidence>
<dbReference type="PIRSF" id="PIRSF004862">
    <property type="entry name" value="FliF"/>
    <property type="match status" value="1"/>
</dbReference>
<dbReference type="GO" id="GO:0003774">
    <property type="term" value="F:cytoskeletal motor activity"/>
    <property type="evidence" value="ECO:0007669"/>
    <property type="project" value="InterPro"/>
</dbReference>
<dbReference type="InterPro" id="IPR043427">
    <property type="entry name" value="YscJ/FliF"/>
</dbReference>
<dbReference type="GO" id="GO:0009431">
    <property type="term" value="C:bacterial-type flagellum basal body, MS ring"/>
    <property type="evidence" value="ECO:0007669"/>
    <property type="project" value="InterPro"/>
</dbReference>
<dbReference type="Pfam" id="PF08345">
    <property type="entry name" value="YscJ_FliF_C"/>
    <property type="match status" value="1"/>
</dbReference>
<name>A0A4Z0FA21_9GAMM</name>
<evidence type="ECO:0000256" key="2">
    <source>
        <dbReference type="ARBA" id="ARBA00004117"/>
    </source>
</evidence>
<dbReference type="RefSeq" id="WP_135281166.1">
    <property type="nucleotide sequence ID" value="NZ_SRIO01000004.1"/>
</dbReference>
<feature type="compositionally biased region" description="Polar residues" evidence="13">
    <location>
        <begin position="363"/>
        <end position="372"/>
    </location>
</feature>
<feature type="transmembrane region" description="Helical" evidence="14">
    <location>
        <begin position="475"/>
        <end position="493"/>
    </location>
</feature>
<comment type="caution">
    <text evidence="17">The sequence shown here is derived from an EMBL/GenBank/DDBJ whole genome shotgun (WGS) entry which is preliminary data.</text>
</comment>